<dbReference type="SUPFAM" id="SSF63380">
    <property type="entry name" value="Riboflavin synthase domain-like"/>
    <property type="match status" value="1"/>
</dbReference>
<comment type="cofactor">
    <cofactor evidence="2">
        <name>FAD</name>
        <dbReference type="ChEBI" id="CHEBI:57692"/>
    </cofactor>
</comment>
<dbReference type="SUPFAM" id="SSF52343">
    <property type="entry name" value="Ferredoxin reductase-like, C-terminal NADP-linked domain"/>
    <property type="match status" value="2"/>
</dbReference>
<feature type="domain" description="Flavodoxin-like" evidence="14">
    <location>
        <begin position="4"/>
        <end position="174"/>
    </location>
</feature>
<dbReference type="InterPro" id="IPR029039">
    <property type="entry name" value="Flavoprotein-like_sf"/>
</dbReference>
<evidence type="ECO:0000256" key="9">
    <source>
        <dbReference type="ARBA" id="ARBA00023002"/>
    </source>
</evidence>
<dbReference type="Gene3D" id="3.40.50.360">
    <property type="match status" value="1"/>
</dbReference>
<dbReference type="Pfam" id="PF00175">
    <property type="entry name" value="NAD_binding_1"/>
    <property type="match status" value="1"/>
</dbReference>
<evidence type="ECO:0000256" key="11">
    <source>
        <dbReference type="ARBA" id="ARBA00039088"/>
    </source>
</evidence>
<evidence type="ECO:0000313" key="18">
    <source>
        <dbReference type="Proteomes" id="UP000324907"/>
    </source>
</evidence>
<feature type="compositionally biased region" description="Pro residues" evidence="13">
    <location>
        <begin position="253"/>
        <end position="264"/>
    </location>
</feature>
<keyword evidence="8" id="KW-0521">NADP</keyword>
<dbReference type="PANTHER" id="PTHR19384">
    <property type="entry name" value="NITRIC OXIDE SYNTHASE-RELATED"/>
    <property type="match status" value="1"/>
</dbReference>
<feature type="region of interest" description="Disordered" evidence="13">
    <location>
        <begin position="236"/>
        <end position="271"/>
    </location>
</feature>
<dbReference type="EMBL" id="VLTM01000048">
    <property type="protein sequence ID" value="KAA0160062.1"/>
    <property type="molecule type" value="Genomic_DNA"/>
</dbReference>
<evidence type="ECO:0000256" key="12">
    <source>
        <dbReference type="ARBA" id="ARBA00040659"/>
    </source>
</evidence>
<keyword evidence="6" id="KW-0949">S-adenosyl-L-methionine</keyword>
<evidence type="ECO:0000256" key="8">
    <source>
        <dbReference type="ARBA" id="ARBA00022857"/>
    </source>
</evidence>
<dbReference type="SUPFAM" id="SSF52218">
    <property type="entry name" value="Flavoproteins"/>
    <property type="match status" value="1"/>
</dbReference>
<keyword evidence="7" id="KW-0274">FAD</keyword>
<sequence length="1023" mass="104934">MSRVVILYGSQTGTAKSLAERVHEQGCARGLPCELHALNDFVCVGLKPEPADGGATVATMRKKQVFSSREAISAAAAARFVVICSTTGNGDPPDNAERFWRWVHRKTLPATYLSGIKVAVLGLGDTNYDKFCHAAKRIRTALLKLGATEVLEAGFADEVLGLDSKVKPWLKSLWPVLHSDLGVAMPPAEPGAAAAAASGAAAAGSGEDGDGAAARAVENPVAGAAGGMGLLAQMRARQVKPQATADSGAAAPAPSPSGGPPPPAAGGGGGMSLMAQMRARQIKVPAPAPAPAPGPAPAAAAAAAPAAAGGMGLLASMRARQVRPPSASAGAAKPGAAAAPTTLPTLTRGVAHPRETAQWPPAPPTANELLTGARHVPRLPSALIAVSDAAPVAEPSADGAGDSASDDSEADGLGFSPDLPVTGTVRSARFLTSGGATSSRRVVHMEIDPSGTPLADAWGPGDSIGILCPNSLSEVEALCDRLGEDPKRKVALSAVAGSIPRHLARAGKDASLRQVITWGVDIRGGFKKATIRLLAEHCAARPARQAGASELEAVSEERAAQDKADLLLLCSKGPVGRDLWAHALEGQRLTLLDLLSLFPSCLPPLGALLSVLAPLTPRFYSLASTPLDAPNRMAVAFTVVTYRCGSPQGGGKAVEDRDASALAGSGPITRHGLATHFLERLCSGLLRQSQAQANGTGAAGRGRGPARLPTVRFFLRSARDFRPPASLRWPLILIGPGTGVAPFRGFLRHRKARIQGAVRQRAAVCTGEWRGGFCIDFLEDDCAETAPLSAVMPAVGLASKLEAALGHRPSTGSAGGDGGSTAGAESARASAAAAAALSPSLGRPSGIRAAGTPAGKGHEASRSLADAADGTRSPRSNLQALAGDTTLFFGNRSESLDFLYAEEWRGLRAEGMLTHLHCAFSRDGASKQYVQDRIREPATGRALARSLLEDGAHVYVCGDGNAMAKDVHAALVEVLARYDEERARDKGAGVPSLLPAPGGSEGADALLKRLSCQGRYVRDIWIG</sequence>
<evidence type="ECO:0000259" key="14">
    <source>
        <dbReference type="PROSITE" id="PS50902"/>
    </source>
</evidence>
<feature type="region of interest" description="Disordered" evidence="13">
    <location>
        <begin position="842"/>
        <end position="877"/>
    </location>
</feature>
<keyword evidence="4" id="KW-0285">Flavoprotein</keyword>
<dbReference type="InterPro" id="IPR003097">
    <property type="entry name" value="CysJ-like_FAD-binding"/>
</dbReference>
<evidence type="ECO:0000256" key="5">
    <source>
        <dbReference type="ARBA" id="ARBA00022643"/>
    </source>
</evidence>
<feature type="domain" description="FAD-binding FR-type" evidence="15">
    <location>
        <begin position="418"/>
        <end position="724"/>
    </location>
</feature>
<dbReference type="GO" id="GO:0050667">
    <property type="term" value="P:homocysteine metabolic process"/>
    <property type="evidence" value="ECO:0007669"/>
    <property type="project" value="TreeGrafter"/>
</dbReference>
<evidence type="ECO:0000256" key="2">
    <source>
        <dbReference type="ARBA" id="ARBA00001974"/>
    </source>
</evidence>
<dbReference type="Pfam" id="PF00667">
    <property type="entry name" value="FAD_binding_1"/>
    <property type="match status" value="1"/>
</dbReference>
<dbReference type="InterPro" id="IPR039261">
    <property type="entry name" value="FNR_nucleotide-bd"/>
</dbReference>
<feature type="region of interest" description="Disordered" evidence="13">
    <location>
        <begin position="393"/>
        <end position="420"/>
    </location>
</feature>
<dbReference type="EC" id="1.16.1.8" evidence="11"/>
<evidence type="ECO:0000256" key="6">
    <source>
        <dbReference type="ARBA" id="ARBA00022691"/>
    </source>
</evidence>
<dbReference type="PRINTS" id="PR00369">
    <property type="entry name" value="FLAVODOXIN"/>
</dbReference>
<dbReference type="InterPro" id="IPR023173">
    <property type="entry name" value="NADPH_Cyt_P450_Rdtase_alpha"/>
</dbReference>
<dbReference type="InterPro" id="IPR017927">
    <property type="entry name" value="FAD-bd_FR_type"/>
</dbReference>
<name>A0A5A8D3K2_CAFRO</name>
<proteinExistence type="predicted"/>
<evidence type="ECO:0000313" key="16">
    <source>
        <dbReference type="EMBL" id="KAA0160062.1"/>
    </source>
</evidence>
<evidence type="ECO:0000256" key="7">
    <source>
        <dbReference type="ARBA" id="ARBA00022827"/>
    </source>
</evidence>
<dbReference type="AlphaFoldDB" id="A0A5A8D3K2"/>
<dbReference type="GO" id="GO:0030586">
    <property type="term" value="F:[methionine synthase] reductase (NADPH) activity"/>
    <property type="evidence" value="ECO:0007669"/>
    <property type="project" value="UniProtKB-EC"/>
</dbReference>
<dbReference type="GO" id="GO:0005829">
    <property type="term" value="C:cytosol"/>
    <property type="evidence" value="ECO:0007669"/>
    <property type="project" value="TreeGrafter"/>
</dbReference>
<evidence type="ECO:0000313" key="19">
    <source>
        <dbReference type="Proteomes" id="UP000325113"/>
    </source>
</evidence>
<keyword evidence="10" id="KW-0486">Methionine biosynthesis</keyword>
<comment type="caution">
    <text evidence="16">The sequence shown here is derived from an EMBL/GenBank/DDBJ whole genome shotgun (WGS) entry which is preliminary data.</text>
</comment>
<dbReference type="Proteomes" id="UP000324907">
    <property type="component" value="Unassembled WGS sequence"/>
</dbReference>
<dbReference type="Gene3D" id="3.40.50.80">
    <property type="entry name" value="Nucleotide-binding domain of ferredoxin-NADP reductase (FNR) module"/>
    <property type="match status" value="2"/>
</dbReference>
<dbReference type="Proteomes" id="UP000325113">
    <property type="component" value="Unassembled WGS sequence"/>
</dbReference>
<dbReference type="InterPro" id="IPR008254">
    <property type="entry name" value="Flavodoxin/NO_synth"/>
</dbReference>
<evidence type="ECO:0000256" key="13">
    <source>
        <dbReference type="SAM" id="MobiDB-lite"/>
    </source>
</evidence>
<dbReference type="Pfam" id="PF00258">
    <property type="entry name" value="Flavodoxin_1"/>
    <property type="match status" value="1"/>
</dbReference>
<comment type="cofactor">
    <cofactor evidence="1">
        <name>FMN</name>
        <dbReference type="ChEBI" id="CHEBI:58210"/>
    </cofactor>
</comment>
<dbReference type="InterPro" id="IPR001433">
    <property type="entry name" value="OxRdtase_FAD/NAD-bd"/>
</dbReference>
<keyword evidence="9" id="KW-0560">Oxidoreductase</keyword>
<dbReference type="PROSITE" id="PS51384">
    <property type="entry name" value="FAD_FR"/>
    <property type="match status" value="1"/>
</dbReference>
<gene>
    <name evidence="17" type="ORF">FNF28_01019</name>
    <name evidence="16" type="ORF">FNF31_04521</name>
</gene>
<dbReference type="GO" id="GO:0050660">
    <property type="term" value="F:flavin adenine dinucleotide binding"/>
    <property type="evidence" value="ECO:0007669"/>
    <property type="project" value="TreeGrafter"/>
</dbReference>
<accession>A0A5A8D3K2</accession>
<keyword evidence="3" id="KW-0028">Amino-acid biosynthesis</keyword>
<organism evidence="16 19">
    <name type="scientific">Cafeteria roenbergensis</name>
    <name type="common">Marine flagellate</name>
    <dbReference type="NCBI Taxonomy" id="33653"/>
    <lineage>
        <taxon>Eukaryota</taxon>
        <taxon>Sar</taxon>
        <taxon>Stramenopiles</taxon>
        <taxon>Bigyra</taxon>
        <taxon>Opalozoa</taxon>
        <taxon>Bicosoecida</taxon>
        <taxon>Cafeteriaceae</taxon>
        <taxon>Cafeteria</taxon>
    </lineage>
</organism>
<dbReference type="InterPro" id="IPR001094">
    <property type="entry name" value="Flavdoxin-like"/>
</dbReference>
<protein>
    <recommendedName>
        <fullName evidence="12">Methionine synthase reductase</fullName>
        <ecNumber evidence="11">1.16.1.8</ecNumber>
    </recommendedName>
</protein>
<dbReference type="GO" id="GO:0009086">
    <property type="term" value="P:methionine biosynthetic process"/>
    <property type="evidence" value="ECO:0007669"/>
    <property type="project" value="UniProtKB-KW"/>
</dbReference>
<dbReference type="PANTHER" id="PTHR19384:SF84">
    <property type="entry name" value="METHIONINE SYNTHASE REDUCTASE"/>
    <property type="match status" value="1"/>
</dbReference>
<dbReference type="InterPro" id="IPR017938">
    <property type="entry name" value="Riboflavin_synthase-like_b-brl"/>
</dbReference>
<reference evidence="18 19" key="1">
    <citation type="submission" date="2019-07" db="EMBL/GenBank/DDBJ databases">
        <title>Genomes of Cafeteria roenbergensis.</title>
        <authorList>
            <person name="Fischer M.G."/>
            <person name="Hackl T."/>
            <person name="Roman M."/>
        </authorList>
    </citation>
    <scope>NUCLEOTIDE SEQUENCE [LARGE SCALE GENOMIC DNA]</scope>
    <source>
        <strain evidence="16 19">Cflag</strain>
        <strain evidence="17 18">RCC970-E3</strain>
    </source>
</reference>
<dbReference type="Gene3D" id="1.20.990.10">
    <property type="entry name" value="NADPH-cytochrome p450 Reductase, Chain A, domain 3"/>
    <property type="match status" value="1"/>
</dbReference>
<evidence type="ECO:0000256" key="1">
    <source>
        <dbReference type="ARBA" id="ARBA00001917"/>
    </source>
</evidence>
<evidence type="ECO:0000256" key="4">
    <source>
        <dbReference type="ARBA" id="ARBA00022630"/>
    </source>
</evidence>
<evidence type="ECO:0000259" key="15">
    <source>
        <dbReference type="PROSITE" id="PS51384"/>
    </source>
</evidence>
<keyword evidence="5" id="KW-0288">FMN</keyword>
<evidence type="ECO:0000256" key="10">
    <source>
        <dbReference type="ARBA" id="ARBA00023167"/>
    </source>
</evidence>
<evidence type="ECO:0000256" key="3">
    <source>
        <dbReference type="ARBA" id="ARBA00022605"/>
    </source>
</evidence>
<dbReference type="Gene3D" id="2.40.30.10">
    <property type="entry name" value="Translation factors"/>
    <property type="match status" value="1"/>
</dbReference>
<evidence type="ECO:0000313" key="17">
    <source>
        <dbReference type="EMBL" id="KAA0171014.1"/>
    </source>
</evidence>
<dbReference type="PROSITE" id="PS50902">
    <property type="entry name" value="FLAVODOXIN_LIKE"/>
    <property type="match status" value="1"/>
</dbReference>
<dbReference type="EMBL" id="VLTL01000009">
    <property type="protein sequence ID" value="KAA0171014.1"/>
    <property type="molecule type" value="Genomic_DNA"/>
</dbReference>
<dbReference type="GO" id="GO:0010181">
    <property type="term" value="F:FMN binding"/>
    <property type="evidence" value="ECO:0007669"/>
    <property type="project" value="InterPro"/>
</dbReference>